<dbReference type="EMBL" id="JAOH01000002">
    <property type="protein sequence ID" value="EUA60275.1"/>
    <property type="molecule type" value="Genomic_DNA"/>
</dbReference>
<evidence type="ECO:0000313" key="1">
    <source>
        <dbReference type="EMBL" id="EUA60275.1"/>
    </source>
</evidence>
<comment type="caution">
    <text evidence="1">The sequence shown here is derived from an EMBL/GenBank/DDBJ whole genome shotgun (WGS) entry which is preliminary data.</text>
</comment>
<name>A0A829QBR5_9MYCO</name>
<dbReference type="AlphaFoldDB" id="A0A829QBR5"/>
<evidence type="ECO:0000313" key="2">
    <source>
        <dbReference type="Proteomes" id="UP000021210"/>
    </source>
</evidence>
<protein>
    <submittedName>
        <fullName evidence="1">Uncharacterized protein</fullName>
    </submittedName>
</protein>
<organism evidence="1 2">
    <name type="scientific">Mycobacteroides abscessus 1948</name>
    <dbReference type="NCBI Taxonomy" id="1299323"/>
    <lineage>
        <taxon>Bacteria</taxon>
        <taxon>Bacillati</taxon>
        <taxon>Actinomycetota</taxon>
        <taxon>Actinomycetes</taxon>
        <taxon>Mycobacteriales</taxon>
        <taxon>Mycobacteriaceae</taxon>
        <taxon>Mycobacteroides</taxon>
        <taxon>Mycobacteroides abscessus</taxon>
    </lineage>
</organism>
<gene>
    <name evidence="1" type="ORF">I542_0406</name>
</gene>
<accession>A0A829QBR5</accession>
<dbReference type="Proteomes" id="UP000021210">
    <property type="component" value="Unassembled WGS sequence"/>
</dbReference>
<sequence>MDITEKPLTNLADTIHTALIGHRPDDYACYYKQLFNVFGAPGIPNTYEAVLKRYGRVIHRETFWRRKSAEKQCIAWKRLYDAVVLPPPQS</sequence>
<proteinExistence type="predicted"/>
<reference evidence="1 2" key="1">
    <citation type="submission" date="2013-12" db="EMBL/GenBank/DDBJ databases">
        <authorList>
            <person name="Zelazny A."/>
            <person name="Olivier K."/>
            <person name="Holland S."/>
            <person name="Lenaerts A."/>
            <person name="Ordway D."/>
            <person name="DeGroote M.A."/>
            <person name="Parker T."/>
            <person name="Sizemore C."/>
            <person name="Tallon L.J."/>
            <person name="Sadzewicz L.K."/>
            <person name="Sengamalay N."/>
            <person name="Fraser C.M."/>
            <person name="Hine E."/>
            <person name="Shefchek K.A."/>
            <person name="Das S.P."/>
            <person name="Tettelin H."/>
        </authorList>
    </citation>
    <scope>NUCLEOTIDE SEQUENCE [LARGE SCALE GENOMIC DNA]</scope>
    <source>
        <strain evidence="1 2">1948</strain>
    </source>
</reference>